<gene>
    <name evidence="1" type="ORF">IPO85_09625</name>
</gene>
<sequence length="115" mass="13335">MNLNIAEINRKHLLSADVVYRINHGLCSRLVNFKNGIIYLEVMFTKKWKKSYEETTEEMAHCWRNTNKELSKALGCKVYIVDARAYPYKKELYLHSGVASYDAKKGILFGDNLLS</sequence>
<evidence type="ECO:0000313" key="1">
    <source>
        <dbReference type="EMBL" id="MBK9717757.1"/>
    </source>
</evidence>
<reference evidence="1 2" key="1">
    <citation type="submission" date="2020-10" db="EMBL/GenBank/DDBJ databases">
        <title>Connecting structure to function with the recovery of over 1000 high-quality activated sludge metagenome-assembled genomes encoding full-length rRNA genes using long-read sequencing.</title>
        <authorList>
            <person name="Singleton C.M."/>
            <person name="Petriglieri F."/>
            <person name="Kristensen J.M."/>
            <person name="Kirkegaard R.H."/>
            <person name="Michaelsen T.Y."/>
            <person name="Andersen M.H."/>
            <person name="Karst S.M."/>
            <person name="Dueholm M.S."/>
            <person name="Nielsen P.H."/>
            <person name="Albertsen M."/>
        </authorList>
    </citation>
    <scope>NUCLEOTIDE SEQUENCE [LARGE SCALE GENOMIC DNA]</scope>
    <source>
        <strain evidence="1">Ribe_18-Q3-R11-54_BAT3C.373</strain>
    </source>
</reference>
<protein>
    <submittedName>
        <fullName evidence="1">Uncharacterized protein</fullName>
    </submittedName>
</protein>
<evidence type="ECO:0000313" key="2">
    <source>
        <dbReference type="Proteomes" id="UP000808349"/>
    </source>
</evidence>
<dbReference type="EMBL" id="JADKFW010000005">
    <property type="protein sequence ID" value="MBK9717757.1"/>
    <property type="molecule type" value="Genomic_DNA"/>
</dbReference>
<proteinExistence type="predicted"/>
<dbReference type="Proteomes" id="UP000808349">
    <property type="component" value="Unassembled WGS sequence"/>
</dbReference>
<comment type="caution">
    <text evidence="1">The sequence shown here is derived from an EMBL/GenBank/DDBJ whole genome shotgun (WGS) entry which is preliminary data.</text>
</comment>
<dbReference type="AlphaFoldDB" id="A0A9D7S9T6"/>
<name>A0A9D7S9T6_9BACT</name>
<organism evidence="1 2">
    <name type="scientific">Candidatus Defluviibacterium haderslevense</name>
    <dbReference type="NCBI Taxonomy" id="2981993"/>
    <lineage>
        <taxon>Bacteria</taxon>
        <taxon>Pseudomonadati</taxon>
        <taxon>Bacteroidota</taxon>
        <taxon>Saprospiria</taxon>
        <taxon>Saprospirales</taxon>
        <taxon>Saprospiraceae</taxon>
        <taxon>Candidatus Defluviibacterium</taxon>
    </lineage>
</organism>
<accession>A0A9D7S9T6</accession>